<dbReference type="OrthoDB" id="3801434at2759"/>
<feature type="region of interest" description="Disordered" evidence="1">
    <location>
        <begin position="1"/>
        <end position="104"/>
    </location>
</feature>
<dbReference type="AlphaFoldDB" id="A0A9P4QQC5"/>
<protein>
    <submittedName>
        <fullName evidence="2">Uncharacterized protein</fullName>
    </submittedName>
</protein>
<feature type="region of interest" description="Disordered" evidence="1">
    <location>
        <begin position="273"/>
        <end position="348"/>
    </location>
</feature>
<feature type="compositionally biased region" description="Acidic residues" evidence="1">
    <location>
        <begin position="339"/>
        <end position="348"/>
    </location>
</feature>
<evidence type="ECO:0000256" key="1">
    <source>
        <dbReference type="SAM" id="MobiDB-lite"/>
    </source>
</evidence>
<gene>
    <name evidence="2" type="ORF">EJ04DRAFT_554512</name>
</gene>
<evidence type="ECO:0000313" key="3">
    <source>
        <dbReference type="Proteomes" id="UP000799444"/>
    </source>
</evidence>
<keyword evidence="3" id="KW-1185">Reference proteome</keyword>
<dbReference type="EMBL" id="ML996189">
    <property type="protein sequence ID" value="KAF2731777.1"/>
    <property type="molecule type" value="Genomic_DNA"/>
</dbReference>
<feature type="compositionally biased region" description="Acidic residues" evidence="1">
    <location>
        <begin position="75"/>
        <end position="92"/>
    </location>
</feature>
<proteinExistence type="predicted"/>
<comment type="caution">
    <text evidence="2">The sequence shown here is derived from an EMBL/GenBank/DDBJ whole genome shotgun (WGS) entry which is preliminary data.</text>
</comment>
<sequence>MNSPDDNGWHEQPINMTGDTPFLAPKSLPASETAPWTPKSSARSVSHMKYEAGDRKKVHMAPIKAAQRSNRRDSSDDDSNEYDWVEKEEIDSEGTIAPVPSSNFPNTWSNAYADASTAATQVGKASKAWYKSVAGSGVAKAGWSIGGALAATANRGALTAVSYAVDATGADKQRLPGPVKSWLKGKEKMDEAKIRAKEAEERRLERKYKHKLIESGEVVDALSRVPSHAGSRSWEGGWTAHAHDRSSNIFKPLDTPGTVRRQLQEPFLRSVEEETVYGGMPSPSLGSFRASPAAPDNEVSPYSDKPYSGFGEPQLHSPSPALEEEVQDEEGENTRLVDMSEDDNMVRD</sequence>
<reference evidence="2" key="1">
    <citation type="journal article" date="2020" name="Stud. Mycol.">
        <title>101 Dothideomycetes genomes: a test case for predicting lifestyles and emergence of pathogens.</title>
        <authorList>
            <person name="Haridas S."/>
            <person name="Albert R."/>
            <person name="Binder M."/>
            <person name="Bloem J."/>
            <person name="Labutti K."/>
            <person name="Salamov A."/>
            <person name="Andreopoulos B."/>
            <person name="Baker S."/>
            <person name="Barry K."/>
            <person name="Bills G."/>
            <person name="Bluhm B."/>
            <person name="Cannon C."/>
            <person name="Castanera R."/>
            <person name="Culley D."/>
            <person name="Daum C."/>
            <person name="Ezra D."/>
            <person name="Gonzalez J."/>
            <person name="Henrissat B."/>
            <person name="Kuo A."/>
            <person name="Liang C."/>
            <person name="Lipzen A."/>
            <person name="Lutzoni F."/>
            <person name="Magnuson J."/>
            <person name="Mondo S."/>
            <person name="Nolan M."/>
            <person name="Ohm R."/>
            <person name="Pangilinan J."/>
            <person name="Park H.-J."/>
            <person name="Ramirez L."/>
            <person name="Alfaro M."/>
            <person name="Sun H."/>
            <person name="Tritt A."/>
            <person name="Yoshinaga Y."/>
            <person name="Zwiers L.-H."/>
            <person name="Turgeon B."/>
            <person name="Goodwin S."/>
            <person name="Spatafora J."/>
            <person name="Crous P."/>
            <person name="Grigoriev I."/>
        </authorList>
    </citation>
    <scope>NUCLEOTIDE SEQUENCE</scope>
    <source>
        <strain evidence="2">CBS 125425</strain>
    </source>
</reference>
<evidence type="ECO:0000313" key="2">
    <source>
        <dbReference type="EMBL" id="KAF2731777.1"/>
    </source>
</evidence>
<dbReference type="Proteomes" id="UP000799444">
    <property type="component" value="Unassembled WGS sequence"/>
</dbReference>
<feature type="compositionally biased region" description="Acidic residues" evidence="1">
    <location>
        <begin position="322"/>
        <end position="331"/>
    </location>
</feature>
<organism evidence="2 3">
    <name type="scientific">Polyplosphaeria fusca</name>
    <dbReference type="NCBI Taxonomy" id="682080"/>
    <lineage>
        <taxon>Eukaryota</taxon>
        <taxon>Fungi</taxon>
        <taxon>Dikarya</taxon>
        <taxon>Ascomycota</taxon>
        <taxon>Pezizomycotina</taxon>
        <taxon>Dothideomycetes</taxon>
        <taxon>Pleosporomycetidae</taxon>
        <taxon>Pleosporales</taxon>
        <taxon>Tetraplosphaeriaceae</taxon>
        <taxon>Polyplosphaeria</taxon>
    </lineage>
</organism>
<accession>A0A9P4QQC5</accession>
<name>A0A9P4QQC5_9PLEO</name>